<keyword evidence="2" id="KW-1185">Reference proteome</keyword>
<evidence type="ECO:0000313" key="2">
    <source>
        <dbReference type="Proteomes" id="UP000095280"/>
    </source>
</evidence>
<organism evidence="2 3">
    <name type="scientific">Macrostomum lignano</name>
    <dbReference type="NCBI Taxonomy" id="282301"/>
    <lineage>
        <taxon>Eukaryota</taxon>
        <taxon>Metazoa</taxon>
        <taxon>Spiralia</taxon>
        <taxon>Lophotrochozoa</taxon>
        <taxon>Platyhelminthes</taxon>
        <taxon>Rhabditophora</taxon>
        <taxon>Macrostomorpha</taxon>
        <taxon>Macrostomida</taxon>
        <taxon>Macrostomidae</taxon>
        <taxon>Macrostomum</taxon>
    </lineage>
</organism>
<evidence type="ECO:0000313" key="3">
    <source>
        <dbReference type="WBParaSite" id="maker-uti_cns_0001945-snap-gene-0.11-mRNA-1"/>
    </source>
</evidence>
<evidence type="ECO:0000256" key="1">
    <source>
        <dbReference type="SAM" id="SignalP"/>
    </source>
</evidence>
<reference evidence="3" key="1">
    <citation type="submission" date="2016-11" db="UniProtKB">
        <authorList>
            <consortium name="WormBaseParasite"/>
        </authorList>
    </citation>
    <scope>IDENTIFICATION</scope>
</reference>
<protein>
    <submittedName>
        <fullName evidence="3">Uncharacterized protein</fullName>
    </submittedName>
</protein>
<proteinExistence type="predicted"/>
<dbReference type="AlphaFoldDB" id="A0A1I8GH30"/>
<accession>A0A1I8GH30</accession>
<sequence length="42" mass="4915">MVKVVCSGFIVYLLLLHVYNHQNNAKQVLVLECVFVFHLINR</sequence>
<keyword evidence="1" id="KW-0732">Signal</keyword>
<dbReference type="WBParaSite" id="maker-uti_cns_0001945-snap-gene-0.11-mRNA-1">
    <property type="protein sequence ID" value="maker-uti_cns_0001945-snap-gene-0.11-mRNA-1"/>
    <property type="gene ID" value="maker-uti_cns_0001945-snap-gene-0.11"/>
</dbReference>
<dbReference type="Proteomes" id="UP000095280">
    <property type="component" value="Unplaced"/>
</dbReference>
<feature type="chain" id="PRO_5009319415" evidence="1">
    <location>
        <begin position="26"/>
        <end position="42"/>
    </location>
</feature>
<feature type="signal peptide" evidence="1">
    <location>
        <begin position="1"/>
        <end position="25"/>
    </location>
</feature>
<name>A0A1I8GH30_9PLAT</name>